<dbReference type="GO" id="GO:0006355">
    <property type="term" value="P:regulation of DNA-templated transcription"/>
    <property type="evidence" value="ECO:0007669"/>
    <property type="project" value="InterPro"/>
</dbReference>
<organism evidence="2 3">
    <name type="scientific">Sphingomonas crocodyli</name>
    <dbReference type="NCBI Taxonomy" id="1979270"/>
    <lineage>
        <taxon>Bacteria</taxon>
        <taxon>Pseudomonadati</taxon>
        <taxon>Pseudomonadota</taxon>
        <taxon>Alphaproteobacteria</taxon>
        <taxon>Sphingomonadales</taxon>
        <taxon>Sphingomonadaceae</taxon>
        <taxon>Sphingomonas</taxon>
    </lineage>
</organism>
<proteinExistence type="predicted"/>
<dbReference type="SUPFAM" id="SSF47598">
    <property type="entry name" value="Ribbon-helix-helix"/>
    <property type="match status" value="1"/>
</dbReference>
<protein>
    <submittedName>
        <fullName evidence="2">Toxin-antitoxin system HicB family antitoxin</fullName>
    </submittedName>
</protein>
<comment type="caution">
    <text evidence="2">The sequence shown here is derived from an EMBL/GenBank/DDBJ whole genome shotgun (WGS) entry which is preliminary data.</text>
</comment>
<dbReference type="RefSeq" id="WP_127739990.1">
    <property type="nucleotide sequence ID" value="NZ_SACN01000001.1"/>
</dbReference>
<keyword evidence="3" id="KW-1185">Reference proteome</keyword>
<dbReference type="InterPro" id="IPR013321">
    <property type="entry name" value="Arc_rbn_hlx_hlx"/>
</dbReference>
<name>A0A437M431_9SPHN</name>
<dbReference type="InterPro" id="IPR010985">
    <property type="entry name" value="Ribbon_hlx_hlx"/>
</dbReference>
<dbReference type="Gene3D" id="1.10.1220.10">
    <property type="entry name" value="Met repressor-like"/>
    <property type="match status" value="1"/>
</dbReference>
<dbReference type="AlphaFoldDB" id="A0A437M431"/>
<evidence type="ECO:0000256" key="1">
    <source>
        <dbReference type="SAM" id="MobiDB-lite"/>
    </source>
</evidence>
<dbReference type="Proteomes" id="UP000282971">
    <property type="component" value="Unassembled WGS sequence"/>
</dbReference>
<feature type="region of interest" description="Disordered" evidence="1">
    <location>
        <begin position="48"/>
        <end position="76"/>
    </location>
</feature>
<feature type="compositionally biased region" description="Gly residues" evidence="1">
    <location>
        <begin position="67"/>
        <end position="76"/>
    </location>
</feature>
<reference evidence="2 3" key="1">
    <citation type="submission" date="2019-01" db="EMBL/GenBank/DDBJ databases">
        <authorList>
            <person name="Chen W.-M."/>
        </authorList>
    </citation>
    <scope>NUCLEOTIDE SEQUENCE [LARGE SCALE GENOMIC DNA]</scope>
    <source>
        <strain evidence="2 3">CCP-7</strain>
    </source>
</reference>
<evidence type="ECO:0000313" key="2">
    <source>
        <dbReference type="EMBL" id="RVT92412.1"/>
    </source>
</evidence>
<evidence type="ECO:0000313" key="3">
    <source>
        <dbReference type="Proteomes" id="UP000282971"/>
    </source>
</evidence>
<dbReference type="EMBL" id="SACN01000001">
    <property type="protein sequence ID" value="RVT92412.1"/>
    <property type="molecule type" value="Genomic_DNA"/>
</dbReference>
<accession>A0A437M431</accession>
<gene>
    <name evidence="2" type="ORF">EOD43_00270</name>
</gene>
<sequence>MTSKKAYPLRLDPALFAAIERAAAADLRSVNAQIECLLREALAKRGVRVELGEPAKRGRPPRDQSSPGGGGGSPKD</sequence>
<feature type="compositionally biased region" description="Basic and acidic residues" evidence="1">
    <location>
        <begin position="48"/>
        <end position="62"/>
    </location>
</feature>
<dbReference type="OrthoDB" id="9812601at2"/>